<dbReference type="PANTHER" id="PTHR28008">
    <property type="entry name" value="DOMAIN PROTEIN, PUTATIVE (AFU_ORTHOLOGUE AFUA_3G10980)-RELATED"/>
    <property type="match status" value="1"/>
</dbReference>
<reference evidence="3 4" key="1">
    <citation type="submission" date="2024-06" db="EMBL/GenBank/DDBJ databases">
        <authorList>
            <person name="Kaempfer P."/>
            <person name="Viver T."/>
        </authorList>
    </citation>
    <scope>NUCLEOTIDE SEQUENCE [LARGE SCALE GENOMIC DNA]</scope>
    <source>
        <strain evidence="3 4">ST-75</strain>
    </source>
</reference>
<feature type="domain" description="VanZ-like" evidence="2">
    <location>
        <begin position="20"/>
        <end position="98"/>
    </location>
</feature>
<keyword evidence="4" id="KW-1185">Reference proteome</keyword>
<comment type="caution">
    <text evidence="3">The sequence shown here is derived from an EMBL/GenBank/DDBJ whole genome shotgun (WGS) entry which is preliminary data.</text>
</comment>
<feature type="transmembrane region" description="Helical" evidence="1">
    <location>
        <begin position="50"/>
        <end position="70"/>
    </location>
</feature>
<name>A0ABW8YB15_9FLAO</name>
<sequence length="102" mass="12015">MCLIPANNFNEFERFPIPHKDKIVHFTFYFVFVLLWNYTFKGRQNIKARFLIFIVAVFYGVIIELCQKLFTVTRSPDFTDALVNTCGALLGTILFWLLNKNK</sequence>
<dbReference type="PANTHER" id="PTHR28008:SF1">
    <property type="entry name" value="DOMAIN PROTEIN, PUTATIVE (AFU_ORTHOLOGUE AFUA_3G10980)-RELATED"/>
    <property type="match status" value="1"/>
</dbReference>
<keyword evidence="1" id="KW-1133">Transmembrane helix</keyword>
<gene>
    <name evidence="3" type="ORF">ABS768_06655</name>
</gene>
<dbReference type="RefSeq" id="WP_408074303.1">
    <property type="nucleotide sequence ID" value="NZ_JBELQB010000004.1"/>
</dbReference>
<evidence type="ECO:0000313" key="4">
    <source>
        <dbReference type="Proteomes" id="UP001629059"/>
    </source>
</evidence>
<feature type="transmembrane region" description="Helical" evidence="1">
    <location>
        <begin position="23"/>
        <end position="38"/>
    </location>
</feature>
<dbReference type="Proteomes" id="UP001629059">
    <property type="component" value="Unassembled WGS sequence"/>
</dbReference>
<evidence type="ECO:0000259" key="2">
    <source>
        <dbReference type="Pfam" id="PF04892"/>
    </source>
</evidence>
<keyword evidence="1" id="KW-0472">Membrane</keyword>
<evidence type="ECO:0000313" key="3">
    <source>
        <dbReference type="EMBL" id="MFL9837169.1"/>
    </source>
</evidence>
<dbReference type="Pfam" id="PF04892">
    <property type="entry name" value="VanZ"/>
    <property type="match status" value="1"/>
</dbReference>
<keyword evidence="1" id="KW-0812">Transmembrane</keyword>
<proteinExistence type="predicted"/>
<dbReference type="EMBL" id="JBELQB010000004">
    <property type="protein sequence ID" value="MFL9837169.1"/>
    <property type="molecule type" value="Genomic_DNA"/>
</dbReference>
<evidence type="ECO:0000256" key="1">
    <source>
        <dbReference type="SAM" id="Phobius"/>
    </source>
</evidence>
<feature type="transmembrane region" description="Helical" evidence="1">
    <location>
        <begin position="82"/>
        <end position="99"/>
    </location>
</feature>
<accession>A0ABW8YB15</accession>
<dbReference type="InterPro" id="IPR006976">
    <property type="entry name" value="VanZ-like"/>
</dbReference>
<protein>
    <submittedName>
        <fullName evidence="3">VanZ family protein</fullName>
    </submittedName>
</protein>
<dbReference type="NCBIfam" id="NF037970">
    <property type="entry name" value="vanZ_1"/>
    <property type="match status" value="1"/>
</dbReference>
<organism evidence="3 4">
    <name type="scientific">Flavobacterium rhizophilum</name>
    <dbReference type="NCBI Taxonomy" id="3163296"/>
    <lineage>
        <taxon>Bacteria</taxon>
        <taxon>Pseudomonadati</taxon>
        <taxon>Bacteroidota</taxon>
        <taxon>Flavobacteriia</taxon>
        <taxon>Flavobacteriales</taxon>
        <taxon>Flavobacteriaceae</taxon>
        <taxon>Flavobacterium</taxon>
    </lineage>
</organism>